<keyword evidence="9" id="KW-1185">Reference proteome</keyword>
<dbReference type="PANTHER" id="PTHR12570">
    <property type="match status" value="1"/>
</dbReference>
<name>A0A251VA87_HELAN</name>
<keyword evidence="4 5" id="KW-0472">Membrane</keyword>
<comment type="subunit">
    <text evidence="5">Homodimer.</text>
</comment>
<feature type="chain" id="PRO_5012784097" description="Probable magnesium transporter" evidence="6">
    <location>
        <begin position="18"/>
        <end position="92"/>
    </location>
</feature>
<dbReference type="PANTHER" id="PTHR12570:SF89">
    <property type="entry name" value="MAGNESIUM TRANSPORTER NIPA3-RELATED"/>
    <property type="match status" value="1"/>
</dbReference>
<keyword evidence="5" id="KW-0406">Ion transport</keyword>
<dbReference type="GO" id="GO:0005769">
    <property type="term" value="C:early endosome"/>
    <property type="evidence" value="ECO:0007669"/>
    <property type="project" value="UniProtKB-SubCell"/>
</dbReference>
<sequence length="92" mass="10232">MMMIVMLLLMMIDDGGDDGGCVAAVCGSGRRGQWRWFSSRRVLGSWVMSVKAIGIALKLTLSGMNKLVYPQTWAFSTIVLLCIITKMIFLIR</sequence>
<evidence type="ECO:0000313" key="8">
    <source>
        <dbReference type="EMBL" id="OTG32179.1"/>
    </source>
</evidence>
<organism evidence="8 9">
    <name type="scientific">Helianthus annuus</name>
    <name type="common">Common sunflower</name>
    <dbReference type="NCBI Taxonomy" id="4232"/>
    <lineage>
        <taxon>Eukaryota</taxon>
        <taxon>Viridiplantae</taxon>
        <taxon>Streptophyta</taxon>
        <taxon>Embryophyta</taxon>
        <taxon>Tracheophyta</taxon>
        <taxon>Spermatophyta</taxon>
        <taxon>Magnoliopsida</taxon>
        <taxon>eudicotyledons</taxon>
        <taxon>Gunneridae</taxon>
        <taxon>Pentapetalae</taxon>
        <taxon>asterids</taxon>
        <taxon>campanulids</taxon>
        <taxon>Asterales</taxon>
        <taxon>Asteraceae</taxon>
        <taxon>Asteroideae</taxon>
        <taxon>Heliantheae alliance</taxon>
        <taxon>Heliantheae</taxon>
        <taxon>Helianthus</taxon>
    </lineage>
</organism>
<reference evidence="7 9" key="1">
    <citation type="journal article" date="2017" name="Nature">
        <title>The sunflower genome provides insights into oil metabolism, flowering and Asterid evolution.</title>
        <authorList>
            <person name="Badouin H."/>
            <person name="Gouzy J."/>
            <person name="Grassa C.J."/>
            <person name="Murat F."/>
            <person name="Staton S.E."/>
            <person name="Cottret L."/>
            <person name="Lelandais-Briere C."/>
            <person name="Owens G.L."/>
            <person name="Carrere S."/>
            <person name="Mayjonade B."/>
            <person name="Legrand L."/>
            <person name="Gill N."/>
            <person name="Kane N.C."/>
            <person name="Bowers J.E."/>
            <person name="Hubner S."/>
            <person name="Bellec A."/>
            <person name="Berard A."/>
            <person name="Berges H."/>
            <person name="Blanchet N."/>
            <person name="Boniface M.C."/>
            <person name="Brunel D."/>
            <person name="Catrice O."/>
            <person name="Chaidir N."/>
            <person name="Claudel C."/>
            <person name="Donnadieu C."/>
            <person name="Faraut T."/>
            <person name="Fievet G."/>
            <person name="Helmstetter N."/>
            <person name="King M."/>
            <person name="Knapp S.J."/>
            <person name="Lai Z."/>
            <person name="Le Paslier M.C."/>
            <person name="Lippi Y."/>
            <person name="Lorenzon L."/>
            <person name="Mandel J.R."/>
            <person name="Marage G."/>
            <person name="Marchand G."/>
            <person name="Marquand E."/>
            <person name="Bret-Mestries E."/>
            <person name="Morien E."/>
            <person name="Nambeesan S."/>
            <person name="Nguyen T."/>
            <person name="Pegot-Espagnet P."/>
            <person name="Pouilly N."/>
            <person name="Raftis F."/>
            <person name="Sallet E."/>
            <person name="Schiex T."/>
            <person name="Thomas J."/>
            <person name="Vandecasteele C."/>
            <person name="Vares D."/>
            <person name="Vear F."/>
            <person name="Vautrin S."/>
            <person name="Crespi M."/>
            <person name="Mangin B."/>
            <person name="Burke J.M."/>
            <person name="Salse J."/>
            <person name="Munos S."/>
            <person name="Vincourt P."/>
            <person name="Rieseberg L.H."/>
            <person name="Langlade N.B."/>
        </authorList>
    </citation>
    <scope>NUCLEOTIDE SEQUENCE [LARGE SCALE GENOMIC DNA]</scope>
    <source>
        <strain evidence="9">cv. SF193</strain>
        <tissue evidence="7">Leaves</tissue>
    </source>
</reference>
<evidence type="ECO:0000256" key="6">
    <source>
        <dbReference type="SAM" id="SignalP"/>
    </source>
</evidence>
<dbReference type="AlphaFoldDB" id="A0A251VA87"/>
<keyword evidence="5" id="KW-0813">Transport</keyword>
<keyword evidence="6" id="KW-0732">Signal</keyword>
<gene>
    <name evidence="8" type="ORF">HannXRQ_Chr03g0083781</name>
    <name evidence="7" type="ORF">HanXRQr2_Chr03g0128821</name>
</gene>
<dbReference type="EMBL" id="MNCJ02000318">
    <property type="protein sequence ID" value="KAF5815943.1"/>
    <property type="molecule type" value="Genomic_DNA"/>
</dbReference>
<keyword evidence="5" id="KW-1003">Cell membrane</keyword>
<keyword evidence="5" id="KW-0460">Magnesium</keyword>
<comment type="caution">
    <text evidence="5">Lacks conserved residue(s) required for the propagation of feature annotation.</text>
</comment>
<keyword evidence="3 5" id="KW-1133">Transmembrane helix</keyword>
<dbReference type="InterPro" id="IPR008521">
    <property type="entry name" value="Mg_trans_NIPA"/>
</dbReference>
<protein>
    <recommendedName>
        <fullName evidence="5">Probable magnesium transporter</fullName>
    </recommendedName>
</protein>
<dbReference type="Proteomes" id="UP000215914">
    <property type="component" value="Chromosome 3"/>
</dbReference>
<evidence type="ECO:0000256" key="1">
    <source>
        <dbReference type="ARBA" id="ARBA00004141"/>
    </source>
</evidence>
<feature type="signal peptide" evidence="6">
    <location>
        <begin position="1"/>
        <end position="17"/>
    </location>
</feature>
<accession>A0A251VA87</accession>
<comment type="subcellular location">
    <subcellularLocation>
        <location evidence="5">Cell membrane</location>
        <topology evidence="5">Multi-pass membrane protein</topology>
    </subcellularLocation>
    <subcellularLocation>
        <location evidence="5">Early endosome</location>
    </subcellularLocation>
    <subcellularLocation>
        <location evidence="1">Membrane</location>
        <topology evidence="1">Multi-pass membrane protein</topology>
    </subcellularLocation>
</comment>
<dbReference type="GO" id="GO:0015095">
    <property type="term" value="F:magnesium ion transmembrane transporter activity"/>
    <property type="evidence" value="ECO:0007669"/>
    <property type="project" value="UniProtKB-UniRule"/>
</dbReference>
<reference evidence="8" key="2">
    <citation type="submission" date="2017-02" db="EMBL/GenBank/DDBJ databases">
        <title>Sunflower complete genome.</title>
        <authorList>
            <person name="Langlade N."/>
            <person name="Munos S."/>
        </authorList>
    </citation>
    <scope>NUCLEOTIDE SEQUENCE [LARGE SCALE GENOMIC DNA]</scope>
    <source>
        <tissue evidence="8">Leaves</tissue>
    </source>
</reference>
<evidence type="ECO:0000256" key="3">
    <source>
        <dbReference type="ARBA" id="ARBA00022989"/>
    </source>
</evidence>
<keyword evidence="2 5" id="KW-0812">Transmembrane</keyword>
<keyword evidence="5" id="KW-0967">Endosome</keyword>
<dbReference type="Pfam" id="PF05653">
    <property type="entry name" value="Mg_trans_NIPA"/>
    <property type="match status" value="1"/>
</dbReference>
<proteinExistence type="inferred from homology"/>
<dbReference type="Gramene" id="mRNA:HanXRQr2_Chr03g0128821">
    <property type="protein sequence ID" value="mRNA:HanXRQr2_Chr03g0128821"/>
    <property type="gene ID" value="HanXRQr2_Chr03g0128821"/>
</dbReference>
<reference evidence="7" key="3">
    <citation type="submission" date="2020-06" db="EMBL/GenBank/DDBJ databases">
        <title>Helianthus annuus Genome sequencing and assembly Release 2.</title>
        <authorList>
            <person name="Gouzy J."/>
            <person name="Langlade N."/>
            <person name="Munos S."/>
        </authorList>
    </citation>
    <scope>NUCLEOTIDE SEQUENCE</scope>
    <source>
        <tissue evidence="7">Leaves</tissue>
    </source>
</reference>
<evidence type="ECO:0000256" key="2">
    <source>
        <dbReference type="ARBA" id="ARBA00022692"/>
    </source>
</evidence>
<evidence type="ECO:0000256" key="5">
    <source>
        <dbReference type="RuleBase" id="RU363078"/>
    </source>
</evidence>
<dbReference type="InParanoid" id="A0A251VA87"/>
<feature type="transmembrane region" description="Helical" evidence="5">
    <location>
        <begin position="73"/>
        <end position="91"/>
    </location>
</feature>
<evidence type="ECO:0000256" key="4">
    <source>
        <dbReference type="ARBA" id="ARBA00023136"/>
    </source>
</evidence>
<evidence type="ECO:0000313" key="9">
    <source>
        <dbReference type="Proteomes" id="UP000215914"/>
    </source>
</evidence>
<comment type="similarity">
    <text evidence="5">Belongs to the NIPA (TC 2.A.7) family.</text>
</comment>
<dbReference type="EMBL" id="CM007892">
    <property type="protein sequence ID" value="OTG32179.1"/>
    <property type="molecule type" value="Genomic_DNA"/>
</dbReference>
<dbReference type="GO" id="GO:0005886">
    <property type="term" value="C:plasma membrane"/>
    <property type="evidence" value="ECO:0007669"/>
    <property type="project" value="UniProtKB-SubCell"/>
</dbReference>
<evidence type="ECO:0000313" key="7">
    <source>
        <dbReference type="EMBL" id="KAF5815943.1"/>
    </source>
</evidence>
<comment type="function">
    <text evidence="5">Acts as a Mg(2+) transporter. Can also transport other divalent cations such as Fe(2+), Sr(2+), Ba(2+), Mn(2+) and Co(2+) but to a much less extent than Mg(2+).</text>
</comment>
<feature type="transmembrane region" description="Helical" evidence="5">
    <location>
        <begin position="42"/>
        <end position="61"/>
    </location>
</feature>